<dbReference type="PANTHER" id="PTHR42971:SF1">
    <property type="entry name" value="TRNA (CYTIDINE(34)-2'-O)-METHYLTRANSFERASE"/>
    <property type="match status" value="1"/>
</dbReference>
<dbReference type="EMBL" id="SSTI01000010">
    <property type="protein sequence ID" value="THG38591.1"/>
    <property type="molecule type" value="Genomic_DNA"/>
</dbReference>
<evidence type="ECO:0000256" key="4">
    <source>
        <dbReference type="ARBA" id="ARBA00022691"/>
    </source>
</evidence>
<keyword evidence="9" id="KW-1185">Reference proteome</keyword>
<keyword evidence="3 6" id="KW-0808">Transferase</keyword>
<dbReference type="InterPro" id="IPR001537">
    <property type="entry name" value="SpoU_MeTrfase"/>
</dbReference>
<dbReference type="InterPro" id="IPR029026">
    <property type="entry name" value="tRNA_m1G_MTases_N"/>
</dbReference>
<dbReference type="RefSeq" id="WP_136452007.1">
    <property type="nucleotide sequence ID" value="NZ_SSTI01000010.1"/>
</dbReference>
<keyword evidence="5 6" id="KW-0819">tRNA processing</keyword>
<comment type="similarity">
    <text evidence="6">Belongs to the class IV-like SAM-binding methyltransferase superfamily. RNA methyltransferase TrmH family. TrmL subfamily.</text>
</comment>
<evidence type="ECO:0000256" key="3">
    <source>
        <dbReference type="ARBA" id="ARBA00022679"/>
    </source>
</evidence>
<dbReference type="Gene3D" id="3.40.1280.10">
    <property type="match status" value="1"/>
</dbReference>
<dbReference type="PIRSF" id="PIRSF029256">
    <property type="entry name" value="SpoU_TrmH_prd"/>
    <property type="match status" value="1"/>
</dbReference>
<comment type="caution">
    <text evidence="8">The sequence shown here is derived from an EMBL/GenBank/DDBJ whole genome shotgun (WGS) entry which is preliminary data.</text>
</comment>
<organism evidence="8 9">
    <name type="scientific">Sphingomonas olei</name>
    <dbReference type="NCBI Taxonomy" id="1886787"/>
    <lineage>
        <taxon>Bacteria</taxon>
        <taxon>Pseudomonadati</taxon>
        <taxon>Pseudomonadota</taxon>
        <taxon>Alphaproteobacteria</taxon>
        <taxon>Sphingomonadales</taxon>
        <taxon>Sphingomonadaceae</taxon>
        <taxon>Sphingomonas</taxon>
    </lineage>
</organism>
<reference evidence="8 9" key="1">
    <citation type="submission" date="2019-04" db="EMBL/GenBank/DDBJ databases">
        <title>Microbes associate with the intestines of laboratory mice.</title>
        <authorList>
            <person name="Navarre W."/>
            <person name="Wong E."/>
            <person name="Huang K.C."/>
            <person name="Tropini C."/>
            <person name="Ng K."/>
            <person name="Yu B."/>
        </authorList>
    </citation>
    <scope>NUCLEOTIDE SEQUENCE [LARGE SCALE GENOMIC DNA]</scope>
    <source>
        <strain evidence="8 9">NM83_B4-11</strain>
    </source>
</reference>
<comment type="function">
    <text evidence="6">Methylates the ribose at the nucleotide 34 wobble position in the two leucyl isoacceptors tRNA(Leu)(CmAA) and tRNA(Leu)(cmnm5UmAA). Catalyzes the methyl transfer from S-adenosyl-L-methionine to the 2'-OH of the wobble nucleotide.</text>
</comment>
<dbReference type="InterPro" id="IPR029028">
    <property type="entry name" value="Alpha/beta_knot_MTases"/>
</dbReference>
<evidence type="ECO:0000256" key="5">
    <source>
        <dbReference type="ARBA" id="ARBA00022694"/>
    </source>
</evidence>
<feature type="binding site" evidence="6">
    <location>
        <position position="126"/>
    </location>
    <ligand>
        <name>S-adenosyl-L-methionine</name>
        <dbReference type="ChEBI" id="CHEBI:59789"/>
    </ligand>
</feature>
<dbReference type="CDD" id="cd18094">
    <property type="entry name" value="SpoU-like_TrmL"/>
    <property type="match status" value="1"/>
</dbReference>
<dbReference type="EC" id="2.1.1.207" evidence="6"/>
<dbReference type="SUPFAM" id="SSF75217">
    <property type="entry name" value="alpha/beta knot"/>
    <property type="match status" value="1"/>
</dbReference>
<evidence type="ECO:0000256" key="1">
    <source>
        <dbReference type="ARBA" id="ARBA00022490"/>
    </source>
</evidence>
<evidence type="ECO:0000313" key="9">
    <source>
        <dbReference type="Proteomes" id="UP000308038"/>
    </source>
</evidence>
<evidence type="ECO:0000313" key="8">
    <source>
        <dbReference type="EMBL" id="THG38591.1"/>
    </source>
</evidence>
<comment type="catalytic activity">
    <reaction evidence="6">
        <text>5-carboxymethylaminomethyluridine(34) in tRNA(Leu) + S-adenosyl-L-methionine = 5-carboxymethylaminomethyl-2'-O-methyluridine(34) in tRNA(Leu) + S-adenosyl-L-homocysteine + H(+)</text>
        <dbReference type="Rhea" id="RHEA:43088"/>
        <dbReference type="Rhea" id="RHEA-COMP:10333"/>
        <dbReference type="Rhea" id="RHEA-COMP:10334"/>
        <dbReference type="ChEBI" id="CHEBI:15378"/>
        <dbReference type="ChEBI" id="CHEBI:57856"/>
        <dbReference type="ChEBI" id="CHEBI:59789"/>
        <dbReference type="ChEBI" id="CHEBI:74508"/>
        <dbReference type="ChEBI" id="CHEBI:74511"/>
        <dbReference type="EC" id="2.1.1.207"/>
    </reaction>
</comment>
<dbReference type="InterPro" id="IPR016914">
    <property type="entry name" value="TrmL"/>
</dbReference>
<keyword evidence="4 6" id="KW-0949">S-adenosyl-L-methionine</keyword>
<comment type="catalytic activity">
    <reaction evidence="6">
        <text>cytidine(34) in tRNA + S-adenosyl-L-methionine = 2'-O-methylcytidine(34) in tRNA + S-adenosyl-L-homocysteine + H(+)</text>
        <dbReference type="Rhea" id="RHEA:43084"/>
        <dbReference type="Rhea" id="RHEA-COMP:10331"/>
        <dbReference type="Rhea" id="RHEA-COMP:10332"/>
        <dbReference type="ChEBI" id="CHEBI:15378"/>
        <dbReference type="ChEBI" id="CHEBI:57856"/>
        <dbReference type="ChEBI" id="CHEBI:59789"/>
        <dbReference type="ChEBI" id="CHEBI:74495"/>
        <dbReference type="ChEBI" id="CHEBI:82748"/>
        <dbReference type="EC" id="2.1.1.207"/>
    </reaction>
</comment>
<comment type="subcellular location">
    <subcellularLocation>
        <location evidence="6">Cytoplasm</location>
    </subcellularLocation>
</comment>
<keyword evidence="1 6" id="KW-0963">Cytoplasm</keyword>
<evidence type="ECO:0000259" key="7">
    <source>
        <dbReference type="Pfam" id="PF00588"/>
    </source>
</evidence>
<protein>
    <recommendedName>
        <fullName evidence="6">tRNA (cytidine(34)-2'-O)-methyltransferase</fullName>
        <ecNumber evidence="6">2.1.1.207</ecNumber>
    </recommendedName>
    <alternativeName>
        <fullName evidence="6">tRNA (cytidine/uridine-2'-O-)-methyltransferase TrmL</fullName>
    </alternativeName>
</protein>
<gene>
    <name evidence="6" type="primary">trmL</name>
    <name evidence="8" type="ORF">E5988_13435</name>
</gene>
<feature type="domain" description="tRNA/rRNA methyltransferase SpoU type" evidence="7">
    <location>
        <begin position="2"/>
        <end position="137"/>
    </location>
</feature>
<name>A0ABY2QF86_9SPHN</name>
<comment type="subunit">
    <text evidence="6">Homodimer.</text>
</comment>
<proteinExistence type="inferred from homology"/>
<keyword evidence="2 6" id="KW-0489">Methyltransferase</keyword>
<feature type="binding site" evidence="6">
    <location>
        <position position="98"/>
    </location>
    <ligand>
        <name>S-adenosyl-L-methionine</name>
        <dbReference type="ChEBI" id="CHEBI:59789"/>
    </ligand>
</feature>
<sequence>MRLALYEPDIAGNVGTILRTAACFGVPVDLIEPMGFPWSDKALRRSGMDYLPAGQVTRHVDWPTFNKERDGRLVLASTRGATDLWDARFERSDILLFGSESAGVPDDVHACADLAVRIPLFSGMRSLNVAVSAGIILAEALRQLRHAEAPAR</sequence>
<accession>A0ABY2QF86</accession>
<evidence type="ECO:0000256" key="2">
    <source>
        <dbReference type="ARBA" id="ARBA00022603"/>
    </source>
</evidence>
<dbReference type="HAMAP" id="MF_01885">
    <property type="entry name" value="tRNA_methyltr_TrmL"/>
    <property type="match status" value="1"/>
</dbReference>
<comment type="caution">
    <text evidence="6">Lacks conserved residue(s) required for the propagation of feature annotation.</text>
</comment>
<evidence type="ECO:0000256" key="6">
    <source>
        <dbReference type="HAMAP-Rule" id="MF_01885"/>
    </source>
</evidence>
<feature type="binding site" evidence="6">
    <location>
        <position position="118"/>
    </location>
    <ligand>
        <name>S-adenosyl-L-methionine</name>
        <dbReference type="ChEBI" id="CHEBI:59789"/>
    </ligand>
</feature>
<dbReference type="Proteomes" id="UP000308038">
    <property type="component" value="Unassembled WGS sequence"/>
</dbReference>
<dbReference type="PANTHER" id="PTHR42971">
    <property type="entry name" value="TRNA (CYTIDINE(34)-2'-O)-METHYLTRANSFERASE"/>
    <property type="match status" value="1"/>
</dbReference>
<dbReference type="Pfam" id="PF00588">
    <property type="entry name" value="SpoU_methylase"/>
    <property type="match status" value="1"/>
</dbReference>